<name>A0A0J7JTL7_LASNI</name>
<proteinExistence type="predicted"/>
<dbReference type="Proteomes" id="UP000036403">
    <property type="component" value="Unassembled WGS sequence"/>
</dbReference>
<dbReference type="EMBL" id="LBMM01033369">
    <property type="protein sequence ID" value="KMQ81623.1"/>
    <property type="molecule type" value="Genomic_DNA"/>
</dbReference>
<dbReference type="AlphaFoldDB" id="A0A0J7JTL7"/>
<keyword evidence="2" id="KW-1185">Reference proteome</keyword>
<sequence length="89" mass="10203">MSQPIIALSDINLAEARRQLKDIMPFKGDPETLHTFISRVDYVISLYQTNDVRQQRILLGAIERNLDGQITRSLGLPNIEDWPTLKARL</sequence>
<feature type="non-terminal residue" evidence="1">
    <location>
        <position position="89"/>
    </location>
</feature>
<gene>
    <name evidence="1" type="ORF">RF55_25734</name>
</gene>
<comment type="caution">
    <text evidence="1">The sequence shown here is derived from an EMBL/GenBank/DDBJ whole genome shotgun (WGS) entry which is preliminary data.</text>
</comment>
<dbReference type="PaxDb" id="67767-A0A0J7JTL7"/>
<dbReference type="OrthoDB" id="7837274at2759"/>
<evidence type="ECO:0000313" key="2">
    <source>
        <dbReference type="Proteomes" id="UP000036403"/>
    </source>
</evidence>
<protein>
    <submittedName>
        <fullName evidence="1">Gag protein</fullName>
    </submittedName>
</protein>
<organism evidence="1 2">
    <name type="scientific">Lasius niger</name>
    <name type="common">Black garden ant</name>
    <dbReference type="NCBI Taxonomy" id="67767"/>
    <lineage>
        <taxon>Eukaryota</taxon>
        <taxon>Metazoa</taxon>
        <taxon>Ecdysozoa</taxon>
        <taxon>Arthropoda</taxon>
        <taxon>Hexapoda</taxon>
        <taxon>Insecta</taxon>
        <taxon>Pterygota</taxon>
        <taxon>Neoptera</taxon>
        <taxon>Endopterygota</taxon>
        <taxon>Hymenoptera</taxon>
        <taxon>Apocrita</taxon>
        <taxon>Aculeata</taxon>
        <taxon>Formicoidea</taxon>
        <taxon>Formicidae</taxon>
        <taxon>Formicinae</taxon>
        <taxon>Lasius</taxon>
        <taxon>Lasius</taxon>
    </lineage>
</organism>
<accession>A0A0J7JTL7</accession>
<evidence type="ECO:0000313" key="1">
    <source>
        <dbReference type="EMBL" id="KMQ81623.1"/>
    </source>
</evidence>
<reference evidence="1 2" key="1">
    <citation type="submission" date="2015-04" db="EMBL/GenBank/DDBJ databases">
        <title>Lasius niger genome sequencing.</title>
        <authorList>
            <person name="Konorov E.A."/>
            <person name="Nikitin M.A."/>
            <person name="Kirill M.V."/>
            <person name="Chang P."/>
        </authorList>
    </citation>
    <scope>NUCLEOTIDE SEQUENCE [LARGE SCALE GENOMIC DNA]</scope>
    <source>
        <tissue evidence="1">Whole</tissue>
    </source>
</reference>